<dbReference type="InterPro" id="IPR001375">
    <property type="entry name" value="Peptidase_S9_cat"/>
</dbReference>
<proteinExistence type="predicted"/>
<organism evidence="3 4">
    <name type="scientific">Acrocarpospora pleiomorpha</name>
    <dbReference type="NCBI Taxonomy" id="90975"/>
    <lineage>
        <taxon>Bacteria</taxon>
        <taxon>Bacillati</taxon>
        <taxon>Actinomycetota</taxon>
        <taxon>Actinomycetes</taxon>
        <taxon>Streptosporangiales</taxon>
        <taxon>Streptosporangiaceae</taxon>
        <taxon>Acrocarpospora</taxon>
    </lineage>
</organism>
<dbReference type="PANTHER" id="PTHR43056:SF5">
    <property type="entry name" value="PEPTIDASE S9 PROLYL OLIGOPEPTIDASE CATALYTIC DOMAIN-CONTAINING PROTEIN"/>
    <property type="match status" value="1"/>
</dbReference>
<accession>A0A5M3XWY6</accession>
<keyword evidence="4" id="KW-1185">Reference proteome</keyword>
<dbReference type="Gene3D" id="3.40.50.1820">
    <property type="entry name" value="alpha/beta hydrolase"/>
    <property type="match status" value="1"/>
</dbReference>
<sequence length="635" mass="68603">MSPERPPISTADVARSGLRLGFPTVLGEEVWWEEDRPAEAGRRTIVHRAADGTRRELIAAPWDARSRVHEYGGRSYVVVPGVGVVFVNHSDQRLYLTDGGTPRALTAASEHRYGDLLFAAGVIWCVRERHLDGKVDRALASVTLAGEVTEVVTGSDFYASPALSPDGEHLAYICWNHPRLPWTGTELRITRLEDGSSWTVKGGMSESVLAPQWRDNRNLYLISDWSGWWNLYQIGIFGTSSQALYPAEEEFAWPLWELGGLPYLVLGDGRLAVLHGQGDLRLGILDPETGSLADLDVPYSGWRPALSADGTTLVGIAYGADVPRSVVRVDTVTGRVEGLRRDIPELPDIAYLPIPRSVEIEGSFGRRVHAYLYPPFHQQHKPPPPALSPSANSLDSGSPAADPSAEPSFVAAPYVVFVHGGPTGHATTELSLEKAFFTTRGIGVLEVNYGGSTGYGRAYRERLRGQWGVVDVEDTVAAAQWLAAEGLADPARIAVRGASAGGWTVMAACAASTVFCGGVSIAGVSALAPLVAATHDFESRYVEWLVGPESLYSSREPLSRAGEVSCPMLLMQGLADPVVPPAQAEAFATALTDRGVPCTYLSFEGESHGFRRLESKTAALAAELAFYEQLFRPEN</sequence>
<dbReference type="PANTHER" id="PTHR43056">
    <property type="entry name" value="PEPTIDASE S9 PROLYL OLIGOPEPTIDASE"/>
    <property type="match status" value="1"/>
</dbReference>
<evidence type="ECO:0000313" key="4">
    <source>
        <dbReference type="Proteomes" id="UP000377595"/>
    </source>
</evidence>
<keyword evidence="3" id="KW-0378">Hydrolase</keyword>
<dbReference type="GO" id="GO:0008236">
    <property type="term" value="F:serine-type peptidase activity"/>
    <property type="evidence" value="ECO:0007669"/>
    <property type="project" value="InterPro"/>
</dbReference>
<dbReference type="InterPro" id="IPR011042">
    <property type="entry name" value="6-blade_b-propeller_TolB-like"/>
</dbReference>
<dbReference type="AlphaFoldDB" id="A0A5M3XWY6"/>
<dbReference type="Gene3D" id="2.120.10.30">
    <property type="entry name" value="TolB, C-terminal domain"/>
    <property type="match status" value="1"/>
</dbReference>
<feature type="domain" description="Peptidase S9 prolyl oligopeptidase catalytic" evidence="2">
    <location>
        <begin position="430"/>
        <end position="631"/>
    </location>
</feature>
<evidence type="ECO:0000313" key="3">
    <source>
        <dbReference type="EMBL" id="GES25480.1"/>
    </source>
</evidence>
<dbReference type="SUPFAM" id="SSF82171">
    <property type="entry name" value="DPP6 N-terminal domain-like"/>
    <property type="match status" value="1"/>
</dbReference>
<dbReference type="Pfam" id="PF00326">
    <property type="entry name" value="Peptidase_S9"/>
    <property type="match status" value="1"/>
</dbReference>
<comment type="caution">
    <text evidence="3">The sequence shown here is derived from an EMBL/GenBank/DDBJ whole genome shotgun (WGS) entry which is preliminary data.</text>
</comment>
<name>A0A5M3XWY6_9ACTN</name>
<dbReference type="InterPro" id="IPR029058">
    <property type="entry name" value="AB_hydrolase_fold"/>
</dbReference>
<dbReference type="InterPro" id="IPR050585">
    <property type="entry name" value="Xaa-Pro_dipeptidyl-ppase/CocE"/>
</dbReference>
<dbReference type="SUPFAM" id="SSF53474">
    <property type="entry name" value="alpha/beta-Hydrolases"/>
    <property type="match status" value="1"/>
</dbReference>
<dbReference type="GO" id="GO:0006508">
    <property type="term" value="P:proteolysis"/>
    <property type="evidence" value="ECO:0007669"/>
    <property type="project" value="InterPro"/>
</dbReference>
<gene>
    <name evidence="3" type="ORF">Aple_083790</name>
</gene>
<protein>
    <submittedName>
        <fullName evidence="3">Acyl-peptide hydrolase</fullName>
    </submittedName>
</protein>
<reference evidence="3 4" key="1">
    <citation type="submission" date="2019-10" db="EMBL/GenBank/DDBJ databases">
        <title>Whole genome shotgun sequence of Acrocarpospora pleiomorpha NBRC 16267.</title>
        <authorList>
            <person name="Ichikawa N."/>
            <person name="Kimura A."/>
            <person name="Kitahashi Y."/>
            <person name="Komaki H."/>
            <person name="Oguchi A."/>
        </authorList>
    </citation>
    <scope>NUCLEOTIDE SEQUENCE [LARGE SCALE GENOMIC DNA]</scope>
    <source>
        <strain evidence="3 4">NBRC 16267</strain>
    </source>
</reference>
<evidence type="ECO:0000259" key="2">
    <source>
        <dbReference type="Pfam" id="PF00326"/>
    </source>
</evidence>
<dbReference type="Proteomes" id="UP000377595">
    <property type="component" value="Unassembled WGS sequence"/>
</dbReference>
<evidence type="ECO:0000256" key="1">
    <source>
        <dbReference type="SAM" id="MobiDB-lite"/>
    </source>
</evidence>
<dbReference type="EMBL" id="BLAF01000068">
    <property type="protein sequence ID" value="GES25480.1"/>
    <property type="molecule type" value="Genomic_DNA"/>
</dbReference>
<feature type="region of interest" description="Disordered" evidence="1">
    <location>
        <begin position="379"/>
        <end position="405"/>
    </location>
</feature>
<dbReference type="RefSeq" id="WP_246265114.1">
    <property type="nucleotide sequence ID" value="NZ_BAAAHM010000020.1"/>
</dbReference>